<evidence type="ECO:0000256" key="1">
    <source>
        <dbReference type="SAM" id="MobiDB-lite"/>
    </source>
</evidence>
<sequence>MQTPILPPTCKCDRSHLPERCSQSQIARASEIDLWRRGRIEQTLKILLRSRQTARDTQREQEQSQHSADGREMAEADYFRNKLHSQPPFGTI</sequence>
<comment type="caution">
    <text evidence="2">The sequence shown here is derived from an EMBL/GenBank/DDBJ whole genome shotgun (WGS) entry which is preliminary data.</text>
</comment>
<dbReference type="EMBL" id="BGPR01000464">
    <property type="protein sequence ID" value="GBM21652.1"/>
    <property type="molecule type" value="Genomic_DNA"/>
</dbReference>
<protein>
    <submittedName>
        <fullName evidence="2">Uncharacterized protein</fullName>
    </submittedName>
</protein>
<feature type="compositionally biased region" description="Basic and acidic residues" evidence="1">
    <location>
        <begin position="53"/>
        <end position="80"/>
    </location>
</feature>
<organism evidence="2 3">
    <name type="scientific">Araneus ventricosus</name>
    <name type="common">Orbweaver spider</name>
    <name type="synonym">Epeira ventricosa</name>
    <dbReference type="NCBI Taxonomy" id="182803"/>
    <lineage>
        <taxon>Eukaryota</taxon>
        <taxon>Metazoa</taxon>
        <taxon>Ecdysozoa</taxon>
        <taxon>Arthropoda</taxon>
        <taxon>Chelicerata</taxon>
        <taxon>Arachnida</taxon>
        <taxon>Araneae</taxon>
        <taxon>Araneomorphae</taxon>
        <taxon>Entelegynae</taxon>
        <taxon>Araneoidea</taxon>
        <taxon>Araneidae</taxon>
        <taxon>Araneus</taxon>
    </lineage>
</organism>
<evidence type="ECO:0000313" key="3">
    <source>
        <dbReference type="Proteomes" id="UP000499080"/>
    </source>
</evidence>
<dbReference type="AlphaFoldDB" id="A0A4Y2DXN6"/>
<name>A0A4Y2DXN6_ARAVE</name>
<feature type="region of interest" description="Disordered" evidence="1">
    <location>
        <begin position="50"/>
        <end position="92"/>
    </location>
</feature>
<reference evidence="2 3" key="1">
    <citation type="journal article" date="2019" name="Sci. Rep.">
        <title>Orb-weaving spider Araneus ventricosus genome elucidates the spidroin gene catalogue.</title>
        <authorList>
            <person name="Kono N."/>
            <person name="Nakamura H."/>
            <person name="Ohtoshi R."/>
            <person name="Moran D.A.P."/>
            <person name="Shinohara A."/>
            <person name="Yoshida Y."/>
            <person name="Fujiwara M."/>
            <person name="Mori M."/>
            <person name="Tomita M."/>
            <person name="Arakawa K."/>
        </authorList>
    </citation>
    <scope>NUCLEOTIDE SEQUENCE [LARGE SCALE GENOMIC DNA]</scope>
</reference>
<proteinExistence type="predicted"/>
<accession>A0A4Y2DXN6</accession>
<evidence type="ECO:0000313" key="2">
    <source>
        <dbReference type="EMBL" id="GBM21652.1"/>
    </source>
</evidence>
<dbReference type="Proteomes" id="UP000499080">
    <property type="component" value="Unassembled WGS sequence"/>
</dbReference>
<gene>
    <name evidence="2" type="ORF">AVEN_250750_1</name>
</gene>
<keyword evidence="3" id="KW-1185">Reference proteome</keyword>